<evidence type="ECO:0000313" key="3">
    <source>
        <dbReference type="Proteomes" id="UP000184066"/>
    </source>
</evidence>
<evidence type="ECO:0000259" key="1">
    <source>
        <dbReference type="Pfam" id="PF12680"/>
    </source>
</evidence>
<dbReference type="InterPro" id="IPR037401">
    <property type="entry name" value="SnoaL-like"/>
</dbReference>
<organism evidence="2 3">
    <name type="scientific">Oceanicella actignis</name>
    <dbReference type="NCBI Taxonomy" id="1189325"/>
    <lineage>
        <taxon>Bacteria</taxon>
        <taxon>Pseudomonadati</taxon>
        <taxon>Pseudomonadota</taxon>
        <taxon>Alphaproteobacteria</taxon>
        <taxon>Rhodobacterales</taxon>
        <taxon>Paracoccaceae</taxon>
        <taxon>Oceanicella</taxon>
    </lineage>
</organism>
<reference evidence="2 3" key="1">
    <citation type="submission" date="2016-12" db="EMBL/GenBank/DDBJ databases">
        <authorList>
            <person name="Song W.-J."/>
            <person name="Kurnit D.M."/>
        </authorList>
    </citation>
    <scope>NUCLEOTIDE SEQUENCE [LARGE SCALE GENOMIC DNA]</scope>
    <source>
        <strain evidence="2 3">CGMCC 1.10808</strain>
    </source>
</reference>
<gene>
    <name evidence="2" type="ORF">SAMN05216200_105108</name>
</gene>
<dbReference type="Gene3D" id="3.10.450.50">
    <property type="match status" value="1"/>
</dbReference>
<dbReference type="SUPFAM" id="SSF54427">
    <property type="entry name" value="NTF2-like"/>
    <property type="match status" value="1"/>
</dbReference>
<name>A0A1M7T9E2_9RHOB</name>
<keyword evidence="3" id="KW-1185">Reference proteome</keyword>
<dbReference type="OrthoDB" id="1163083at2"/>
<dbReference type="STRING" id="1189325.SAMN04488119_105109"/>
<proteinExistence type="predicted"/>
<protein>
    <submittedName>
        <fullName evidence="2">SnoaL-like domain-containing protein</fullName>
    </submittedName>
</protein>
<dbReference type="InterPro" id="IPR032710">
    <property type="entry name" value="NTF2-like_dom_sf"/>
</dbReference>
<dbReference type="AlphaFoldDB" id="A0A1M7T9E2"/>
<accession>A0A1M7T9E2</accession>
<sequence length="140" mass="15592">MSKPTADHPTIAAALDILAAKDPARIPEILAEDVVFLPPTYWAEWRGRQAVALVLSHVMQVFSDFRYRRVMGAGRDWALEFQCKVGEFDAVGVDLLTLDDEGRIARFEVVMRPLKTVAALREAMNARVAQDPRFAGLKPA</sequence>
<evidence type="ECO:0000313" key="2">
    <source>
        <dbReference type="EMBL" id="SHN67380.1"/>
    </source>
</evidence>
<feature type="domain" description="SnoaL-like" evidence="1">
    <location>
        <begin position="13"/>
        <end position="106"/>
    </location>
</feature>
<dbReference type="RefSeq" id="WP_072747310.1">
    <property type="nucleotide sequence ID" value="NZ_FOHL01000005.1"/>
</dbReference>
<dbReference type="Proteomes" id="UP000184066">
    <property type="component" value="Unassembled WGS sequence"/>
</dbReference>
<dbReference type="EMBL" id="FRDL01000005">
    <property type="protein sequence ID" value="SHN67380.1"/>
    <property type="molecule type" value="Genomic_DNA"/>
</dbReference>
<dbReference type="Pfam" id="PF12680">
    <property type="entry name" value="SnoaL_2"/>
    <property type="match status" value="1"/>
</dbReference>